<keyword evidence="3 9" id="KW-0732">Signal</keyword>
<dbReference type="GO" id="GO:0015036">
    <property type="term" value="F:disulfide oxidoreductase activity"/>
    <property type="evidence" value="ECO:0007669"/>
    <property type="project" value="UniProtKB-ARBA"/>
</dbReference>
<accession>A0A4R2MWV3</accession>
<dbReference type="InterPro" id="IPR001853">
    <property type="entry name" value="DSBA-like_thioredoxin_dom"/>
</dbReference>
<dbReference type="EMBL" id="SLXI01000006">
    <property type="protein sequence ID" value="TCP11739.1"/>
    <property type="molecule type" value="Genomic_DNA"/>
</dbReference>
<evidence type="ECO:0000256" key="7">
    <source>
        <dbReference type="PIRNR" id="PIRNR001488"/>
    </source>
</evidence>
<gene>
    <name evidence="11" type="ORF">EV697_10693</name>
</gene>
<dbReference type="RefSeq" id="WP_132024661.1">
    <property type="nucleotide sequence ID" value="NZ_CP016605.1"/>
</dbReference>
<dbReference type="GO" id="GO:0042597">
    <property type="term" value="C:periplasmic space"/>
    <property type="evidence" value="ECO:0007669"/>
    <property type="project" value="UniProtKB-SubCell"/>
</dbReference>
<name>A0A4R2MWV3_9PAST</name>
<dbReference type="InterPro" id="IPR036249">
    <property type="entry name" value="Thioredoxin-like_sf"/>
</dbReference>
<comment type="subcellular location">
    <subcellularLocation>
        <location evidence="1 7">Periplasm</location>
    </subcellularLocation>
</comment>
<dbReference type="NCBIfam" id="NF047695">
    <property type="entry name" value="ThlDiSintDsbAHaem"/>
    <property type="match status" value="1"/>
</dbReference>
<evidence type="ECO:0000256" key="4">
    <source>
        <dbReference type="ARBA" id="ARBA00022764"/>
    </source>
</evidence>
<evidence type="ECO:0000256" key="3">
    <source>
        <dbReference type="ARBA" id="ARBA00022729"/>
    </source>
</evidence>
<feature type="disulfide bond" description="Redox-active" evidence="8">
    <location>
        <begin position="50"/>
        <end position="53"/>
    </location>
</feature>
<dbReference type="CDD" id="cd03019">
    <property type="entry name" value="DsbA_DsbA"/>
    <property type="match status" value="1"/>
</dbReference>
<evidence type="ECO:0000256" key="9">
    <source>
        <dbReference type="SAM" id="SignalP"/>
    </source>
</evidence>
<keyword evidence="12" id="KW-1185">Reference proteome</keyword>
<evidence type="ECO:0000256" key="6">
    <source>
        <dbReference type="ARBA" id="ARBA00023284"/>
    </source>
</evidence>
<feature type="signal peptide" evidence="9">
    <location>
        <begin position="1"/>
        <end position="20"/>
    </location>
</feature>
<dbReference type="InterPro" id="IPR023205">
    <property type="entry name" value="DsbA/DsbL"/>
</dbReference>
<dbReference type="InterPro" id="IPR013766">
    <property type="entry name" value="Thioredoxin_domain"/>
</dbReference>
<dbReference type="PROSITE" id="PS00194">
    <property type="entry name" value="THIOREDOXIN_1"/>
    <property type="match status" value="1"/>
</dbReference>
<comment type="caution">
    <text evidence="11">The sequence shown here is derived from an EMBL/GenBank/DDBJ whole genome shotgun (WGS) entry which is preliminary data.</text>
</comment>
<sequence>MKKFLFALTSLFFVATNVQALELTEGKEYIELNTVKSVQPEVIEFFSFYCPHCYNFEYKYNIPEKVQADIPKNVELKQYHVNFLGRQSEDLTRAWSLAMVLNVETKVKQPLFEQAQKNAIKSMNDIRQIFLDNGVTAEQFDGGINSFIVTTLFNKQVKLAEQFNVHGVPDFYVNGKFRVNPEGFPQTEDKFIETYVKTIKGLLQK</sequence>
<comment type="similarity">
    <text evidence="2">Belongs to the thioredoxin family. DsbA subfamily.</text>
</comment>
<organism evidence="11 12">
    <name type="scientific">Bisgaardia hudsonensis</name>
    <dbReference type="NCBI Taxonomy" id="109472"/>
    <lineage>
        <taxon>Bacteria</taxon>
        <taxon>Pseudomonadati</taxon>
        <taxon>Pseudomonadota</taxon>
        <taxon>Gammaproteobacteria</taxon>
        <taxon>Pasteurellales</taxon>
        <taxon>Pasteurellaceae</taxon>
        <taxon>Bisgaardia</taxon>
    </lineage>
</organism>
<dbReference type="AlphaFoldDB" id="A0A4R2MWV3"/>
<proteinExistence type="inferred from homology"/>
<dbReference type="PIRSF" id="PIRSF001488">
    <property type="entry name" value="Tdi_protein"/>
    <property type="match status" value="1"/>
</dbReference>
<evidence type="ECO:0000256" key="8">
    <source>
        <dbReference type="PIRSR" id="PIRSR001488-1"/>
    </source>
</evidence>
<evidence type="ECO:0000313" key="12">
    <source>
        <dbReference type="Proteomes" id="UP000294841"/>
    </source>
</evidence>
<feature type="chain" id="PRO_5020945391" description="Thiol:disulfide interchange protein" evidence="9">
    <location>
        <begin position="21"/>
        <end position="205"/>
    </location>
</feature>
<evidence type="ECO:0000256" key="5">
    <source>
        <dbReference type="ARBA" id="ARBA00023157"/>
    </source>
</evidence>
<evidence type="ECO:0000256" key="2">
    <source>
        <dbReference type="ARBA" id="ARBA00005791"/>
    </source>
</evidence>
<protein>
    <recommendedName>
        <fullName evidence="7">Thiol:disulfide interchange protein</fullName>
    </recommendedName>
</protein>
<dbReference type="Pfam" id="PF01323">
    <property type="entry name" value="DSBA"/>
    <property type="match status" value="1"/>
</dbReference>
<dbReference type="SUPFAM" id="SSF52833">
    <property type="entry name" value="Thioredoxin-like"/>
    <property type="match status" value="1"/>
</dbReference>
<dbReference type="Gene3D" id="3.40.30.10">
    <property type="entry name" value="Glutaredoxin"/>
    <property type="match status" value="1"/>
</dbReference>
<keyword evidence="5 7" id="KW-1015">Disulfide bond</keyword>
<evidence type="ECO:0000259" key="10">
    <source>
        <dbReference type="PROSITE" id="PS51352"/>
    </source>
</evidence>
<feature type="domain" description="Thioredoxin" evidence="10">
    <location>
        <begin position="9"/>
        <end position="201"/>
    </location>
</feature>
<evidence type="ECO:0000313" key="11">
    <source>
        <dbReference type="EMBL" id="TCP11739.1"/>
    </source>
</evidence>
<dbReference type="InterPro" id="IPR050824">
    <property type="entry name" value="Thiol_disulfide_DsbA"/>
</dbReference>
<evidence type="ECO:0000256" key="1">
    <source>
        <dbReference type="ARBA" id="ARBA00004418"/>
    </source>
</evidence>
<keyword evidence="6" id="KW-0676">Redox-active center</keyword>
<dbReference type="PANTHER" id="PTHR35891:SF2">
    <property type="entry name" value="THIOL:DISULFIDE INTERCHANGE PROTEIN DSBA"/>
    <property type="match status" value="1"/>
</dbReference>
<dbReference type="Proteomes" id="UP000294841">
    <property type="component" value="Unassembled WGS sequence"/>
</dbReference>
<dbReference type="PANTHER" id="PTHR35891">
    <property type="entry name" value="THIOL:DISULFIDE INTERCHANGE PROTEIN DSBA"/>
    <property type="match status" value="1"/>
</dbReference>
<reference evidence="11 12" key="1">
    <citation type="submission" date="2019-03" db="EMBL/GenBank/DDBJ databases">
        <title>Genomic Encyclopedia of Type Strains, Phase IV (KMG-IV): sequencing the most valuable type-strain genomes for metagenomic binning, comparative biology and taxonomic classification.</title>
        <authorList>
            <person name="Goeker M."/>
        </authorList>
    </citation>
    <scope>NUCLEOTIDE SEQUENCE [LARGE SCALE GENOMIC DNA]</scope>
    <source>
        <strain evidence="11 12">DSM 28231</strain>
    </source>
</reference>
<dbReference type="OrthoDB" id="9784896at2"/>
<dbReference type="InterPro" id="IPR017937">
    <property type="entry name" value="Thioredoxin_CS"/>
</dbReference>
<dbReference type="PROSITE" id="PS51352">
    <property type="entry name" value="THIOREDOXIN_2"/>
    <property type="match status" value="1"/>
</dbReference>
<keyword evidence="4 7" id="KW-0574">Periplasm</keyword>